<dbReference type="InterPro" id="IPR041442">
    <property type="entry name" value="PIH1D1/2/3_CS-like"/>
</dbReference>
<dbReference type="InterPro" id="IPR050734">
    <property type="entry name" value="PIH1/Kintoun_subfamily"/>
</dbReference>
<keyword evidence="4" id="KW-1185">Reference proteome</keyword>
<proteinExistence type="inferred from homology"/>
<dbReference type="Ensembl" id="ENSMMDT00005019290.1">
    <property type="protein sequence ID" value="ENSMMDP00005018841.1"/>
    <property type="gene ID" value="ENSMMDG00005009387.1"/>
</dbReference>
<dbReference type="GO" id="GO:0006364">
    <property type="term" value="P:rRNA processing"/>
    <property type="evidence" value="ECO:0007669"/>
    <property type="project" value="TreeGrafter"/>
</dbReference>
<evidence type="ECO:0000313" key="3">
    <source>
        <dbReference type="Ensembl" id="ENSMMDP00005018841.1"/>
    </source>
</evidence>
<evidence type="ECO:0000313" key="4">
    <source>
        <dbReference type="Proteomes" id="UP000472263"/>
    </source>
</evidence>
<name>A0A667YC76_9TELE</name>
<reference evidence="3" key="1">
    <citation type="submission" date="2019-06" db="EMBL/GenBank/DDBJ databases">
        <authorList>
            <consortium name="Wellcome Sanger Institute Data Sharing"/>
        </authorList>
    </citation>
    <scope>NUCLEOTIDE SEQUENCE [LARGE SCALE GENOMIC DNA]</scope>
</reference>
<sequence>MGSSGCPEDVLQHVSQFWSMLDDLSESDPAAYQELIGKQMERGADMLSAPPEPVCCLQTEILEPNQGLLYINICGWKRVPAPQDPSKPIPLCENNKKTLIQVISSTVTAQPLKPEYQLQVNTDAAGSPCSLELTVELPRVSSISECQLSISKDDILLQVEDVYYLLLELPQNVNEESAAATFNKKKRRLTLKVPVL</sequence>
<protein>
    <submittedName>
        <fullName evidence="3">PIH1 domain containing 2</fullName>
    </submittedName>
</protein>
<dbReference type="AlphaFoldDB" id="A0A667YC76"/>
<dbReference type="Proteomes" id="UP000472263">
    <property type="component" value="Chromosome 13"/>
</dbReference>
<feature type="domain" description="PIH1D1/2/3 CS-like" evidence="2">
    <location>
        <begin position="115"/>
        <end position="196"/>
    </location>
</feature>
<organism evidence="3 4">
    <name type="scientific">Myripristis murdjan</name>
    <name type="common">pinecone soldierfish</name>
    <dbReference type="NCBI Taxonomy" id="586833"/>
    <lineage>
        <taxon>Eukaryota</taxon>
        <taxon>Metazoa</taxon>
        <taxon>Chordata</taxon>
        <taxon>Craniata</taxon>
        <taxon>Vertebrata</taxon>
        <taxon>Euteleostomi</taxon>
        <taxon>Actinopterygii</taxon>
        <taxon>Neopterygii</taxon>
        <taxon>Teleostei</taxon>
        <taxon>Neoteleostei</taxon>
        <taxon>Acanthomorphata</taxon>
        <taxon>Holocentriformes</taxon>
        <taxon>Holocentridae</taxon>
        <taxon>Myripristis</taxon>
    </lineage>
</organism>
<reference evidence="3" key="3">
    <citation type="submission" date="2025-09" db="UniProtKB">
        <authorList>
            <consortium name="Ensembl"/>
        </authorList>
    </citation>
    <scope>IDENTIFICATION</scope>
</reference>
<dbReference type="Pfam" id="PF18201">
    <property type="entry name" value="PIH1_CS"/>
    <property type="match status" value="1"/>
</dbReference>
<dbReference type="GO" id="GO:0000492">
    <property type="term" value="P:box C/D snoRNP assembly"/>
    <property type="evidence" value="ECO:0007669"/>
    <property type="project" value="TreeGrafter"/>
</dbReference>
<evidence type="ECO:0000259" key="2">
    <source>
        <dbReference type="Pfam" id="PF18201"/>
    </source>
</evidence>
<dbReference type="PANTHER" id="PTHR22997">
    <property type="entry name" value="PIH1 DOMAIN-CONTAINING PROTEIN 1"/>
    <property type="match status" value="1"/>
</dbReference>
<dbReference type="GO" id="GO:0005737">
    <property type="term" value="C:cytoplasm"/>
    <property type="evidence" value="ECO:0007669"/>
    <property type="project" value="TreeGrafter"/>
</dbReference>
<dbReference type="GO" id="GO:1990904">
    <property type="term" value="C:ribonucleoprotein complex"/>
    <property type="evidence" value="ECO:0007669"/>
    <property type="project" value="TreeGrafter"/>
</dbReference>
<dbReference type="GeneTree" id="ENSGT00510000048581"/>
<evidence type="ECO:0000256" key="1">
    <source>
        <dbReference type="ARBA" id="ARBA00008511"/>
    </source>
</evidence>
<gene>
    <name evidence="3" type="primary">pih1d2</name>
</gene>
<accession>A0A667YC76</accession>
<comment type="similarity">
    <text evidence="1">Belongs to the PIH1 family.</text>
</comment>
<reference evidence="3" key="2">
    <citation type="submission" date="2025-08" db="UniProtKB">
        <authorList>
            <consortium name="Ensembl"/>
        </authorList>
    </citation>
    <scope>IDENTIFICATION</scope>
</reference>
<dbReference type="PANTHER" id="PTHR22997:SF6">
    <property type="entry name" value="PIH1 DOMAIN-CONTAINING PROTEIN 2"/>
    <property type="match status" value="1"/>
</dbReference>
<dbReference type="GO" id="GO:0097255">
    <property type="term" value="C:R2TP complex"/>
    <property type="evidence" value="ECO:0007669"/>
    <property type="project" value="TreeGrafter"/>
</dbReference>